<dbReference type="SUPFAM" id="SSF54637">
    <property type="entry name" value="Thioesterase/thiol ester dehydrase-isomerase"/>
    <property type="match status" value="1"/>
</dbReference>
<dbReference type="EMBL" id="JBIYDN010000012">
    <property type="protein sequence ID" value="MFK4443990.1"/>
    <property type="molecule type" value="Genomic_DNA"/>
</dbReference>
<comment type="caution">
    <text evidence="1">The sequence shown here is derived from an EMBL/GenBank/DDBJ whole genome shotgun (WGS) entry which is preliminary data.</text>
</comment>
<name>A0ABW8MJZ4_9BURK</name>
<organism evidence="1 2">
    <name type="scientific">Caballeronia udeis</name>
    <dbReference type="NCBI Taxonomy" id="1232866"/>
    <lineage>
        <taxon>Bacteria</taxon>
        <taxon>Pseudomonadati</taxon>
        <taxon>Pseudomonadota</taxon>
        <taxon>Betaproteobacteria</taxon>
        <taxon>Burkholderiales</taxon>
        <taxon>Burkholderiaceae</taxon>
        <taxon>Caballeronia</taxon>
    </lineage>
</organism>
<dbReference type="Gene3D" id="3.10.129.10">
    <property type="entry name" value="Hotdog Thioesterase"/>
    <property type="match status" value="1"/>
</dbReference>
<proteinExistence type="predicted"/>
<reference evidence="1 2" key="1">
    <citation type="submission" date="2024-10" db="EMBL/GenBank/DDBJ databases">
        <authorList>
            <person name="Deangelis K."/>
            <person name="Huntemann M."/>
            <person name="Clum A."/>
            <person name="Wang J."/>
            <person name="Palaniappan K."/>
            <person name="Ritter S."/>
            <person name="Chen I.-M."/>
            <person name="Stamatis D."/>
            <person name="Reddy T."/>
            <person name="O'Malley R."/>
            <person name="Daum C."/>
            <person name="Ng V."/>
            <person name="Ivanova N."/>
            <person name="Kyrpides N."/>
            <person name="Woyke T."/>
        </authorList>
    </citation>
    <scope>NUCLEOTIDE SEQUENCE [LARGE SCALE GENOMIC DNA]</scope>
    <source>
        <strain evidence="1 2">GAS97</strain>
    </source>
</reference>
<accession>A0ABW8MJZ4</accession>
<sequence length="31" mass="3313">MSVRTVSAKVVANLAWDKVKATHPVFAGDTL</sequence>
<reference evidence="1 2" key="2">
    <citation type="submission" date="2024-11" db="EMBL/GenBank/DDBJ databases">
        <title>Using genomics to understand microbial adaptation to soil warming.</title>
        <authorList>
            <person name="Deangelis K.M. PhD."/>
        </authorList>
    </citation>
    <scope>NUCLEOTIDE SEQUENCE [LARGE SCALE GENOMIC DNA]</scope>
    <source>
        <strain evidence="1 2">GAS97</strain>
    </source>
</reference>
<evidence type="ECO:0000313" key="1">
    <source>
        <dbReference type="EMBL" id="MFK4443990.1"/>
    </source>
</evidence>
<dbReference type="Proteomes" id="UP001620514">
    <property type="component" value="Unassembled WGS sequence"/>
</dbReference>
<protein>
    <submittedName>
        <fullName evidence="1">Acyl dehydratase</fullName>
    </submittedName>
</protein>
<evidence type="ECO:0000313" key="2">
    <source>
        <dbReference type="Proteomes" id="UP001620514"/>
    </source>
</evidence>
<gene>
    <name evidence="1" type="ORF">ABH943_004012</name>
</gene>
<keyword evidence="2" id="KW-1185">Reference proteome</keyword>
<dbReference type="InterPro" id="IPR029069">
    <property type="entry name" value="HotDog_dom_sf"/>
</dbReference>